<organism evidence="2">
    <name type="scientific">viral metagenome</name>
    <dbReference type="NCBI Taxonomy" id="1070528"/>
    <lineage>
        <taxon>unclassified sequences</taxon>
        <taxon>metagenomes</taxon>
        <taxon>organismal metagenomes</taxon>
    </lineage>
</organism>
<keyword evidence="1" id="KW-1133">Transmembrane helix</keyword>
<name>A0A6C0F1R3_9ZZZZ</name>
<feature type="transmembrane region" description="Helical" evidence="1">
    <location>
        <begin position="7"/>
        <end position="24"/>
    </location>
</feature>
<dbReference type="AlphaFoldDB" id="A0A6C0F1R3"/>
<dbReference type="InterPro" id="IPR036019">
    <property type="entry name" value="MscL_channel"/>
</dbReference>
<dbReference type="SUPFAM" id="SSF81330">
    <property type="entry name" value="Gated mechanosensitive channel"/>
    <property type="match status" value="1"/>
</dbReference>
<sequence length="97" mass="10190">MLDTRDIIILTASFYLGGVVGEFFKSLSEDILTPLLAPAASAGKGVGSFTVTIGGVTLKLGEVLVAFVNLVVSFVLVVFTIGLLRTYVLTRIGAARQ</sequence>
<proteinExistence type="predicted"/>
<keyword evidence="1" id="KW-0472">Membrane</keyword>
<accession>A0A6C0F1R3</accession>
<keyword evidence="1" id="KW-0812">Transmembrane</keyword>
<protein>
    <submittedName>
        <fullName evidence="2">Uncharacterized protein</fullName>
    </submittedName>
</protein>
<evidence type="ECO:0000256" key="1">
    <source>
        <dbReference type="SAM" id="Phobius"/>
    </source>
</evidence>
<feature type="transmembrane region" description="Helical" evidence="1">
    <location>
        <begin position="64"/>
        <end position="88"/>
    </location>
</feature>
<dbReference type="EMBL" id="MN739021">
    <property type="protein sequence ID" value="QHT35477.1"/>
    <property type="molecule type" value="Genomic_DNA"/>
</dbReference>
<reference evidence="2" key="1">
    <citation type="journal article" date="2020" name="Nature">
        <title>Giant virus diversity and host interactions through global metagenomics.</title>
        <authorList>
            <person name="Schulz F."/>
            <person name="Roux S."/>
            <person name="Paez-Espino D."/>
            <person name="Jungbluth S."/>
            <person name="Walsh D.A."/>
            <person name="Denef V.J."/>
            <person name="McMahon K.D."/>
            <person name="Konstantinidis K.T."/>
            <person name="Eloe-Fadrosh E.A."/>
            <person name="Kyrpides N.C."/>
            <person name="Woyke T."/>
        </authorList>
    </citation>
    <scope>NUCLEOTIDE SEQUENCE</scope>
    <source>
        <strain evidence="2">GVMAG-M-3300009180-45</strain>
    </source>
</reference>
<evidence type="ECO:0000313" key="2">
    <source>
        <dbReference type="EMBL" id="QHT35477.1"/>
    </source>
</evidence>